<dbReference type="GO" id="GO:0015421">
    <property type="term" value="F:ABC-type oligopeptide transporter activity"/>
    <property type="evidence" value="ECO:0007669"/>
    <property type="project" value="TreeGrafter"/>
</dbReference>
<dbReference type="InterPro" id="IPR039421">
    <property type="entry name" value="Type_1_exporter"/>
</dbReference>
<dbReference type="GO" id="GO:0005524">
    <property type="term" value="F:ATP binding"/>
    <property type="evidence" value="ECO:0007669"/>
    <property type="project" value="UniProtKB-KW"/>
</dbReference>
<evidence type="ECO:0000313" key="2">
    <source>
        <dbReference type="Proteomes" id="UP000886842"/>
    </source>
</evidence>
<dbReference type="PANTHER" id="PTHR43394:SF1">
    <property type="entry name" value="ATP-BINDING CASSETTE SUB-FAMILY B MEMBER 10, MITOCHONDRIAL"/>
    <property type="match status" value="1"/>
</dbReference>
<proteinExistence type="predicted"/>
<keyword evidence="1" id="KW-0067">ATP-binding</keyword>
<name>A0A9D1KNQ0_9ACTN</name>
<comment type="caution">
    <text evidence="1">The sequence shown here is derived from an EMBL/GenBank/DDBJ whole genome shotgun (WGS) entry which is preliminary data.</text>
</comment>
<sequence>LVLDEPAAALDVRAEAELFDRFVEITADVTTVLVSHRLSSVRRAERIVVLDGELGRIVEDGTHDELLAADGGYARLYRLQAERFAAAGGGSDG</sequence>
<feature type="non-terminal residue" evidence="1">
    <location>
        <position position="1"/>
    </location>
</feature>
<evidence type="ECO:0000313" key="1">
    <source>
        <dbReference type="EMBL" id="HIT75573.1"/>
    </source>
</evidence>
<dbReference type="InterPro" id="IPR027417">
    <property type="entry name" value="P-loop_NTPase"/>
</dbReference>
<protein>
    <submittedName>
        <fullName evidence="1">ABC transporter ATP-binding protein</fullName>
    </submittedName>
</protein>
<dbReference type="Gene3D" id="3.40.50.300">
    <property type="entry name" value="P-loop containing nucleotide triphosphate hydrolases"/>
    <property type="match status" value="1"/>
</dbReference>
<gene>
    <name evidence="1" type="ORF">IAA98_08310</name>
</gene>
<dbReference type="EMBL" id="DVLP01000246">
    <property type="protein sequence ID" value="HIT75573.1"/>
    <property type="molecule type" value="Genomic_DNA"/>
</dbReference>
<accession>A0A9D1KNQ0</accession>
<reference evidence="1" key="1">
    <citation type="submission" date="2020-10" db="EMBL/GenBank/DDBJ databases">
        <authorList>
            <person name="Gilroy R."/>
        </authorList>
    </citation>
    <scope>NUCLEOTIDE SEQUENCE</scope>
    <source>
        <strain evidence="1">ChiGjej1B1-24693</strain>
    </source>
</reference>
<dbReference type="AlphaFoldDB" id="A0A9D1KNQ0"/>
<dbReference type="Proteomes" id="UP000886842">
    <property type="component" value="Unassembled WGS sequence"/>
</dbReference>
<dbReference type="PANTHER" id="PTHR43394">
    <property type="entry name" value="ATP-DEPENDENT PERMEASE MDL1, MITOCHONDRIAL"/>
    <property type="match status" value="1"/>
</dbReference>
<reference evidence="1" key="2">
    <citation type="journal article" date="2021" name="PeerJ">
        <title>Extensive microbial diversity within the chicken gut microbiome revealed by metagenomics and culture.</title>
        <authorList>
            <person name="Gilroy R."/>
            <person name="Ravi A."/>
            <person name="Getino M."/>
            <person name="Pursley I."/>
            <person name="Horton D.L."/>
            <person name="Alikhan N.F."/>
            <person name="Baker D."/>
            <person name="Gharbi K."/>
            <person name="Hall N."/>
            <person name="Watson M."/>
            <person name="Adriaenssens E.M."/>
            <person name="Foster-Nyarko E."/>
            <person name="Jarju S."/>
            <person name="Secka A."/>
            <person name="Antonio M."/>
            <person name="Oren A."/>
            <person name="Chaudhuri R.R."/>
            <person name="La Ragione R."/>
            <person name="Hildebrand F."/>
            <person name="Pallen M.J."/>
        </authorList>
    </citation>
    <scope>NUCLEOTIDE SEQUENCE</scope>
    <source>
        <strain evidence="1">ChiGjej1B1-24693</strain>
    </source>
</reference>
<dbReference type="SUPFAM" id="SSF52540">
    <property type="entry name" value="P-loop containing nucleoside triphosphate hydrolases"/>
    <property type="match status" value="1"/>
</dbReference>
<keyword evidence="1" id="KW-0547">Nucleotide-binding</keyword>
<organism evidence="1 2">
    <name type="scientific">Candidatus Avipropionibacterium avicola</name>
    <dbReference type="NCBI Taxonomy" id="2840701"/>
    <lineage>
        <taxon>Bacteria</taxon>
        <taxon>Bacillati</taxon>
        <taxon>Actinomycetota</taxon>
        <taxon>Actinomycetes</taxon>
        <taxon>Propionibacteriales</taxon>
        <taxon>Propionibacteriaceae</taxon>
        <taxon>Propionibacteriaceae incertae sedis</taxon>
        <taxon>Candidatus Avipropionibacterium</taxon>
    </lineage>
</organism>